<evidence type="ECO:0000256" key="1">
    <source>
        <dbReference type="SAM" id="Phobius"/>
    </source>
</evidence>
<protein>
    <submittedName>
        <fullName evidence="2">Uncharacterized protein</fullName>
    </submittedName>
</protein>
<dbReference type="Proteomes" id="UP000616499">
    <property type="component" value="Unassembled WGS sequence"/>
</dbReference>
<keyword evidence="1" id="KW-0472">Membrane</keyword>
<keyword evidence="1" id="KW-0812">Transmembrane</keyword>
<accession>A0ABQ2GZM7</accession>
<evidence type="ECO:0000313" key="2">
    <source>
        <dbReference type="EMBL" id="GGM19621.1"/>
    </source>
</evidence>
<feature type="transmembrane region" description="Helical" evidence="1">
    <location>
        <begin position="7"/>
        <end position="26"/>
    </location>
</feature>
<gene>
    <name evidence="2" type="ORF">GCM10009425_33150</name>
</gene>
<comment type="caution">
    <text evidence="2">The sequence shown here is derived from an EMBL/GenBank/DDBJ whole genome shotgun (WGS) entry which is preliminary data.</text>
</comment>
<sequence>MAVFKRYPVVGLIVSLIGISTTLIMVNAPSHLQHFSALVLSGLIGIVVGVTALIMTARYIYTHL</sequence>
<dbReference type="RefSeq" id="WP_188867229.1">
    <property type="nucleotide sequence ID" value="NZ_BMNW01000007.1"/>
</dbReference>
<reference evidence="3" key="1">
    <citation type="journal article" date="2019" name="Int. J. Syst. Evol. Microbiol.">
        <title>The Global Catalogue of Microorganisms (GCM) 10K type strain sequencing project: providing services to taxonomists for standard genome sequencing and annotation.</title>
        <authorList>
            <consortium name="The Broad Institute Genomics Platform"/>
            <consortium name="The Broad Institute Genome Sequencing Center for Infectious Disease"/>
            <person name="Wu L."/>
            <person name="Ma J."/>
        </authorList>
    </citation>
    <scope>NUCLEOTIDE SEQUENCE [LARGE SCALE GENOMIC DNA]</scope>
    <source>
        <strain evidence="3">JCM 13501</strain>
    </source>
</reference>
<proteinExistence type="predicted"/>
<organism evidence="2 3">
    <name type="scientific">Pseudomonas asuensis</name>
    <dbReference type="NCBI Taxonomy" id="1825787"/>
    <lineage>
        <taxon>Bacteria</taxon>
        <taxon>Pseudomonadati</taxon>
        <taxon>Pseudomonadota</taxon>
        <taxon>Gammaproteobacteria</taxon>
        <taxon>Pseudomonadales</taxon>
        <taxon>Pseudomonadaceae</taxon>
        <taxon>Pseudomonas</taxon>
    </lineage>
</organism>
<dbReference type="EMBL" id="BMNW01000007">
    <property type="protein sequence ID" value="GGM19621.1"/>
    <property type="molecule type" value="Genomic_DNA"/>
</dbReference>
<keyword evidence="3" id="KW-1185">Reference proteome</keyword>
<keyword evidence="1" id="KW-1133">Transmembrane helix</keyword>
<evidence type="ECO:0000313" key="3">
    <source>
        <dbReference type="Proteomes" id="UP000616499"/>
    </source>
</evidence>
<name>A0ABQ2GZM7_9PSED</name>
<feature type="transmembrane region" description="Helical" evidence="1">
    <location>
        <begin position="38"/>
        <end position="61"/>
    </location>
</feature>